<dbReference type="GeneID" id="30411336"/>
<organism evidence="4 5">
    <name type="scientific">Methanobacterium congolense</name>
    <dbReference type="NCBI Taxonomy" id="118062"/>
    <lineage>
        <taxon>Archaea</taxon>
        <taxon>Methanobacteriati</taxon>
        <taxon>Methanobacteriota</taxon>
        <taxon>Methanomada group</taxon>
        <taxon>Methanobacteria</taxon>
        <taxon>Methanobacteriales</taxon>
        <taxon>Methanobacteriaceae</taxon>
        <taxon>Methanobacterium</taxon>
    </lineage>
</organism>
<dbReference type="EMBL" id="LT607756">
    <property type="protein sequence ID" value="SCG85052.1"/>
    <property type="molecule type" value="Genomic_DNA"/>
</dbReference>
<dbReference type="STRING" id="118062.MCBB_0476"/>
<dbReference type="Proteomes" id="UP000094707">
    <property type="component" value="Chromosome I"/>
</dbReference>
<evidence type="ECO:0000313" key="4">
    <source>
        <dbReference type="EMBL" id="SCG85052.1"/>
    </source>
</evidence>
<dbReference type="GO" id="GO:0006364">
    <property type="term" value="P:rRNA processing"/>
    <property type="evidence" value="ECO:0007669"/>
    <property type="project" value="InterPro"/>
</dbReference>
<dbReference type="OrthoDB" id="117530at2157"/>
<evidence type="ECO:0000313" key="5">
    <source>
        <dbReference type="Proteomes" id="UP000094707"/>
    </source>
</evidence>
<dbReference type="AlphaFoldDB" id="A0A1D3L072"/>
<dbReference type="SMART" id="SM00879">
    <property type="entry name" value="Brix"/>
    <property type="match status" value="1"/>
</dbReference>
<dbReference type="RefSeq" id="WP_071907959.1">
    <property type="nucleotide sequence ID" value="NZ_LT607756.1"/>
</dbReference>
<dbReference type="KEGG" id="mcub:MCBB_0476"/>
<feature type="domain" description="Brix" evidence="3">
    <location>
        <begin position="1"/>
        <end position="163"/>
    </location>
</feature>
<accession>A0A1D3L072</accession>
<protein>
    <recommendedName>
        <fullName evidence="2">Probable Brix domain-containing ribosomal biogenesis protein</fullName>
    </recommendedName>
</protein>
<keyword evidence="1 2" id="KW-0690">Ribosome biogenesis</keyword>
<dbReference type="InterPro" id="IPR007109">
    <property type="entry name" value="Brix"/>
</dbReference>
<dbReference type="SUPFAM" id="SSF52954">
    <property type="entry name" value="Class II aaRS ABD-related"/>
    <property type="match status" value="1"/>
</dbReference>
<dbReference type="PROSITE" id="PS50833">
    <property type="entry name" value="BRIX"/>
    <property type="match status" value="1"/>
</dbReference>
<dbReference type="Gene3D" id="3.40.50.10480">
    <property type="entry name" value="Probable brix-domain ribosomal biogenesis protein"/>
    <property type="match status" value="1"/>
</dbReference>
<proteinExistence type="inferred from homology"/>
<evidence type="ECO:0000259" key="3">
    <source>
        <dbReference type="PROSITE" id="PS50833"/>
    </source>
</evidence>
<dbReference type="HAMAP" id="MF_00699">
    <property type="entry name" value="BriX"/>
    <property type="match status" value="1"/>
</dbReference>
<keyword evidence="5" id="KW-1185">Reference proteome</keyword>
<dbReference type="InterPro" id="IPR023548">
    <property type="entry name" value="Brix_dom_Rbsml_bgen_prot"/>
</dbReference>
<comment type="function">
    <text evidence="2">Probably involved in the biogenesis of the ribosome.</text>
</comment>
<sequence length="163" mass="18623">MLITTSRKPSQRTRSFCKSLDRVINSEYTNRGKMSLRNVLLKSSQLGFDKTAVISETKGNPSKIDFYNEKGDIVLSMDVTVSITNSKGRVKIKELSLKSEMDDLNILGELLGVPKCMETLKRENVLVLKKGDNERRAIMEFYDSKGLITGPKIYIKDWRIFHE</sequence>
<reference evidence="4 5" key="1">
    <citation type="submission" date="2016-08" db="EMBL/GenBank/DDBJ databases">
        <authorList>
            <person name="Seilhamer J.J."/>
        </authorList>
    </citation>
    <scope>NUCLEOTIDE SEQUENCE [LARGE SCALE GENOMIC DNA]</scope>
    <source>
        <strain evidence="4">Buetzberg</strain>
    </source>
</reference>
<evidence type="ECO:0000256" key="1">
    <source>
        <dbReference type="ARBA" id="ARBA00022517"/>
    </source>
</evidence>
<dbReference type="GO" id="GO:0019843">
    <property type="term" value="F:rRNA binding"/>
    <property type="evidence" value="ECO:0007669"/>
    <property type="project" value="InterPro"/>
</dbReference>
<name>A0A1D3L072_9EURY</name>
<evidence type="ECO:0000256" key="2">
    <source>
        <dbReference type="HAMAP-Rule" id="MF_00699"/>
    </source>
</evidence>
<gene>
    <name evidence="4" type="ORF">MCBB_0476</name>
</gene>